<dbReference type="PIRSF" id="PIRSF000887">
    <property type="entry name" value="Pesterase_MJ0037"/>
    <property type="match status" value="1"/>
</dbReference>
<dbReference type="eggNOG" id="COG1407">
    <property type="taxonomic scope" value="Bacteria"/>
</dbReference>
<evidence type="ECO:0000313" key="3">
    <source>
        <dbReference type="Proteomes" id="UP000009881"/>
    </source>
</evidence>
<evidence type="ECO:0000313" key="2">
    <source>
        <dbReference type="EMBL" id="EKV28230.1"/>
    </source>
</evidence>
<dbReference type="GO" id="GO:0016787">
    <property type="term" value="F:hydrolase activity"/>
    <property type="evidence" value="ECO:0007669"/>
    <property type="project" value="InterPro"/>
</dbReference>
<reference evidence="2 3" key="1">
    <citation type="journal article" date="2013" name="Genome Announc.">
        <title>Draft Genome Sequence of an Alphaproteobacterium, Caenispirillum salinarum AK4(T), Isolated from a Solar Saltern.</title>
        <authorList>
            <person name="Khatri I."/>
            <person name="Singh A."/>
            <person name="Korpole S."/>
            <person name="Pinnaka A.K."/>
            <person name="Subramanian S."/>
        </authorList>
    </citation>
    <scope>NUCLEOTIDE SEQUENCE [LARGE SCALE GENOMIC DNA]</scope>
    <source>
        <strain evidence="2 3">AK4</strain>
    </source>
</reference>
<keyword evidence="3" id="KW-1185">Reference proteome</keyword>
<dbReference type="Pfam" id="PF00149">
    <property type="entry name" value="Metallophos"/>
    <property type="match status" value="1"/>
</dbReference>
<dbReference type="PANTHER" id="PTHR39323:SF1">
    <property type="entry name" value="BLR1149 PROTEIN"/>
    <property type="match status" value="1"/>
</dbReference>
<dbReference type="OrthoDB" id="9795838at2"/>
<dbReference type="RefSeq" id="WP_009541887.1">
    <property type="nucleotide sequence ID" value="NZ_ANHY01000017.1"/>
</dbReference>
<dbReference type="Gene3D" id="3.60.21.10">
    <property type="match status" value="1"/>
</dbReference>
<feature type="domain" description="Calcineurin-like phosphoesterase" evidence="1">
    <location>
        <begin position="24"/>
        <end position="118"/>
    </location>
</feature>
<accession>K9GQI8</accession>
<dbReference type="InterPro" id="IPR026336">
    <property type="entry name" value="PdeM-like"/>
</dbReference>
<dbReference type="InterPro" id="IPR024173">
    <property type="entry name" value="Pesterase_MJ0037-like"/>
</dbReference>
<dbReference type="NCBIfam" id="TIGR04123">
    <property type="entry name" value="P_estr_lig_assc"/>
    <property type="match status" value="1"/>
</dbReference>
<dbReference type="Proteomes" id="UP000009881">
    <property type="component" value="Unassembled WGS sequence"/>
</dbReference>
<gene>
    <name evidence="2" type="ORF">C882_1231</name>
</gene>
<evidence type="ECO:0000259" key="1">
    <source>
        <dbReference type="Pfam" id="PF00149"/>
    </source>
</evidence>
<comment type="caution">
    <text evidence="2">The sequence shown here is derived from an EMBL/GenBank/DDBJ whole genome shotgun (WGS) entry which is preliminary data.</text>
</comment>
<protein>
    <recommendedName>
        <fullName evidence="1">Calcineurin-like phosphoesterase domain-containing protein</fullName>
    </recommendedName>
</protein>
<organism evidence="2 3">
    <name type="scientific">Caenispirillum salinarum AK4</name>
    <dbReference type="NCBI Taxonomy" id="1238182"/>
    <lineage>
        <taxon>Bacteria</taxon>
        <taxon>Pseudomonadati</taxon>
        <taxon>Pseudomonadota</taxon>
        <taxon>Alphaproteobacteria</taxon>
        <taxon>Rhodospirillales</taxon>
        <taxon>Novispirillaceae</taxon>
        <taxon>Caenispirillum</taxon>
    </lineage>
</organism>
<sequence length="233" mass="25521">MLVNGAMVLPDPSGALFWPKEQTLVVADMHLEKAATLARRGAGFLPPYDTRETLRLLEGLMRRHAPKRLIALGDAFHDAKAAHGLTEADAARLRKLTAATDWIWITGNHDPVAPLHLGGRAEQVAEIGPLVFRHDPQPATGLRGADGEVAGHLHPKAAVTVRGQRLSRPCFVTDTRRLVLPAFGAFTGGLDVFDPEIRGLFRRDFTVFLTGRDKVHSFPAGRLERAEEASVRR</sequence>
<dbReference type="InterPro" id="IPR004843">
    <property type="entry name" value="Calcineurin-like_PHP"/>
</dbReference>
<dbReference type="InterPro" id="IPR029052">
    <property type="entry name" value="Metallo-depent_PP-like"/>
</dbReference>
<dbReference type="EMBL" id="ANHY01000017">
    <property type="protein sequence ID" value="EKV28230.1"/>
    <property type="molecule type" value="Genomic_DNA"/>
</dbReference>
<dbReference type="SUPFAM" id="SSF56300">
    <property type="entry name" value="Metallo-dependent phosphatases"/>
    <property type="match status" value="1"/>
</dbReference>
<dbReference type="PANTHER" id="PTHR39323">
    <property type="entry name" value="BLR1149 PROTEIN"/>
    <property type="match status" value="1"/>
</dbReference>
<name>K9GQI8_9PROT</name>
<dbReference type="STRING" id="1238182.C882_1231"/>
<dbReference type="AlphaFoldDB" id="K9GQI8"/>
<proteinExistence type="predicted"/>